<dbReference type="Proteomes" id="UP001163846">
    <property type="component" value="Unassembled WGS sequence"/>
</dbReference>
<organism evidence="3 4">
    <name type="scientific">Lentinula raphanica</name>
    <dbReference type="NCBI Taxonomy" id="153919"/>
    <lineage>
        <taxon>Eukaryota</taxon>
        <taxon>Fungi</taxon>
        <taxon>Dikarya</taxon>
        <taxon>Basidiomycota</taxon>
        <taxon>Agaricomycotina</taxon>
        <taxon>Agaricomycetes</taxon>
        <taxon>Agaricomycetidae</taxon>
        <taxon>Agaricales</taxon>
        <taxon>Marasmiineae</taxon>
        <taxon>Omphalotaceae</taxon>
        <taxon>Lentinula</taxon>
    </lineage>
</organism>
<protein>
    <submittedName>
        <fullName evidence="3">Uncharacterized protein</fullName>
    </submittedName>
</protein>
<feature type="signal peptide" evidence="2">
    <location>
        <begin position="1"/>
        <end position="30"/>
    </location>
</feature>
<gene>
    <name evidence="3" type="ORF">F5878DRAFT_658567</name>
</gene>
<dbReference type="AlphaFoldDB" id="A0AA38PEE5"/>
<feature type="chain" id="PRO_5041224549" evidence="2">
    <location>
        <begin position="31"/>
        <end position="200"/>
    </location>
</feature>
<evidence type="ECO:0000256" key="2">
    <source>
        <dbReference type="SAM" id="SignalP"/>
    </source>
</evidence>
<name>A0AA38PEE5_9AGAR</name>
<evidence type="ECO:0000256" key="1">
    <source>
        <dbReference type="SAM" id="MobiDB-lite"/>
    </source>
</evidence>
<evidence type="ECO:0000313" key="3">
    <source>
        <dbReference type="EMBL" id="KAJ3841403.1"/>
    </source>
</evidence>
<reference evidence="3" key="1">
    <citation type="submission" date="2022-08" db="EMBL/GenBank/DDBJ databases">
        <authorList>
            <consortium name="DOE Joint Genome Institute"/>
            <person name="Min B."/>
            <person name="Riley R."/>
            <person name="Sierra-Patev S."/>
            <person name="Naranjo-Ortiz M."/>
            <person name="Looney B."/>
            <person name="Konkel Z."/>
            <person name="Slot J.C."/>
            <person name="Sakamoto Y."/>
            <person name="Steenwyk J.L."/>
            <person name="Rokas A."/>
            <person name="Carro J."/>
            <person name="Camarero S."/>
            <person name="Ferreira P."/>
            <person name="Molpeceres G."/>
            <person name="Ruiz-Duenas F.J."/>
            <person name="Serrano A."/>
            <person name="Henrissat B."/>
            <person name="Drula E."/>
            <person name="Hughes K.W."/>
            <person name="Mata J.L."/>
            <person name="Ishikawa N.K."/>
            <person name="Vargas-Isla R."/>
            <person name="Ushijima S."/>
            <person name="Smith C.A."/>
            <person name="Ahrendt S."/>
            <person name="Andreopoulos W."/>
            <person name="He G."/>
            <person name="Labutti K."/>
            <person name="Lipzen A."/>
            <person name="Ng V."/>
            <person name="Sandor L."/>
            <person name="Barry K."/>
            <person name="Martinez A.T."/>
            <person name="Xiao Y."/>
            <person name="Gibbons J.G."/>
            <person name="Terashima K."/>
            <person name="Hibbett D.S."/>
            <person name="Grigoriev I.V."/>
        </authorList>
    </citation>
    <scope>NUCLEOTIDE SEQUENCE</scope>
    <source>
        <strain evidence="3">TFB9207</strain>
    </source>
</reference>
<accession>A0AA38PEE5</accession>
<dbReference type="EMBL" id="MU806041">
    <property type="protein sequence ID" value="KAJ3841403.1"/>
    <property type="molecule type" value="Genomic_DNA"/>
</dbReference>
<evidence type="ECO:0000313" key="4">
    <source>
        <dbReference type="Proteomes" id="UP001163846"/>
    </source>
</evidence>
<sequence>MKILSMFSKSSQLHTLSALMLLALALGSIASPVPQSLSLREASIVQDAPSIGLERVPEPATLPPERRGTEMGPPPPLDVKAWIVDDTLRGGTCNVAFQIGDNDANVWRTYQTMVSGPGGRYISVYKGRAQAEDARQRMGTIHISKSQQEEFWQDIQKTHFPSKHELATAVLRGLEGMKLMQTQEEEARVLEFGRQIKKLR</sequence>
<keyword evidence="2" id="KW-0732">Signal</keyword>
<keyword evidence="4" id="KW-1185">Reference proteome</keyword>
<feature type="region of interest" description="Disordered" evidence="1">
    <location>
        <begin position="54"/>
        <end position="75"/>
    </location>
</feature>
<proteinExistence type="predicted"/>
<comment type="caution">
    <text evidence="3">The sequence shown here is derived from an EMBL/GenBank/DDBJ whole genome shotgun (WGS) entry which is preliminary data.</text>
</comment>